<dbReference type="RefSeq" id="WP_343054085.1">
    <property type="nucleotide sequence ID" value="NZ_JACHWU010000005.1"/>
</dbReference>
<dbReference type="EMBL" id="JACHWU010000005">
    <property type="protein sequence ID" value="MBB3052792.1"/>
    <property type="molecule type" value="Genomic_DNA"/>
</dbReference>
<keyword evidence="1" id="KW-0812">Transmembrane</keyword>
<evidence type="ECO:0000313" key="3">
    <source>
        <dbReference type="Proteomes" id="UP000550714"/>
    </source>
</evidence>
<dbReference type="Proteomes" id="UP000550714">
    <property type="component" value="Unassembled WGS sequence"/>
</dbReference>
<accession>A0A839S5Z4</accession>
<evidence type="ECO:0000313" key="2">
    <source>
        <dbReference type="EMBL" id="MBB3052792.1"/>
    </source>
</evidence>
<name>A0A839S5Z4_9PSEU</name>
<feature type="transmembrane region" description="Helical" evidence="1">
    <location>
        <begin position="72"/>
        <end position="93"/>
    </location>
</feature>
<feature type="transmembrane region" description="Helical" evidence="1">
    <location>
        <begin position="47"/>
        <end position="66"/>
    </location>
</feature>
<evidence type="ECO:0000256" key="1">
    <source>
        <dbReference type="SAM" id="Phobius"/>
    </source>
</evidence>
<feature type="transmembrane region" description="Helical" evidence="1">
    <location>
        <begin position="20"/>
        <end position="38"/>
    </location>
</feature>
<reference evidence="2 3" key="1">
    <citation type="submission" date="2020-08" db="EMBL/GenBank/DDBJ databases">
        <title>Genomic Encyclopedia of Type Strains, Phase III (KMG-III): the genomes of soil and plant-associated and newly described type strains.</title>
        <authorList>
            <person name="Whitman W."/>
        </authorList>
    </citation>
    <scope>NUCLEOTIDE SEQUENCE [LARGE SCALE GENOMIC DNA]</scope>
    <source>
        <strain evidence="2 3">CECT 8577</strain>
    </source>
</reference>
<dbReference type="AlphaFoldDB" id="A0A839S5Z4"/>
<organism evidence="2 3">
    <name type="scientific">Prauserella isguenensis</name>
    <dbReference type="NCBI Taxonomy" id="1470180"/>
    <lineage>
        <taxon>Bacteria</taxon>
        <taxon>Bacillati</taxon>
        <taxon>Actinomycetota</taxon>
        <taxon>Actinomycetes</taxon>
        <taxon>Pseudonocardiales</taxon>
        <taxon>Pseudonocardiaceae</taxon>
        <taxon>Prauserella</taxon>
    </lineage>
</organism>
<proteinExistence type="predicted"/>
<keyword evidence="3" id="KW-1185">Reference proteome</keyword>
<sequence>MSEPDRPGTGGRVWRGLTGSVAAGFALLAVVVLVVAFATDSGPGTDVVVWHVLGAVAAIAIQSVVVDRARGAVAGLAGVGVVGIAGVVLWICWWA</sequence>
<protein>
    <submittedName>
        <fullName evidence="2">Uncharacterized protein</fullName>
    </submittedName>
</protein>
<gene>
    <name evidence="2" type="ORF">FHS23_003833</name>
</gene>
<comment type="caution">
    <text evidence="2">The sequence shown here is derived from an EMBL/GenBank/DDBJ whole genome shotgun (WGS) entry which is preliminary data.</text>
</comment>
<keyword evidence="1" id="KW-1133">Transmembrane helix</keyword>
<keyword evidence="1" id="KW-0472">Membrane</keyword>